<dbReference type="SMART" id="SM00838">
    <property type="entry name" value="EFG_C"/>
    <property type="match status" value="1"/>
</dbReference>
<evidence type="ECO:0000256" key="4">
    <source>
        <dbReference type="ARBA" id="ARBA00023134"/>
    </source>
</evidence>
<evidence type="ECO:0000313" key="7">
    <source>
        <dbReference type="EMBL" id="WEG35963.1"/>
    </source>
</evidence>
<dbReference type="InterPro" id="IPR053905">
    <property type="entry name" value="EF-G-like_DII"/>
</dbReference>
<keyword evidence="8" id="KW-1185">Reference proteome</keyword>
<dbReference type="CDD" id="cd16262">
    <property type="entry name" value="EFG_III"/>
    <property type="match status" value="1"/>
</dbReference>
<dbReference type="NCBIfam" id="NF009381">
    <property type="entry name" value="PRK12740.1-5"/>
    <property type="match status" value="1"/>
</dbReference>
<dbReference type="InterPro" id="IPR027417">
    <property type="entry name" value="P-loop_NTPase"/>
</dbReference>
<dbReference type="Gene3D" id="3.40.50.300">
    <property type="entry name" value="P-loop containing nucleotide triphosphate hydrolases"/>
    <property type="match status" value="1"/>
</dbReference>
<dbReference type="NCBIfam" id="NF009891">
    <property type="entry name" value="PRK13351.1-1"/>
    <property type="match status" value="1"/>
</dbReference>
<evidence type="ECO:0000313" key="8">
    <source>
        <dbReference type="Proteomes" id="UP001220478"/>
    </source>
</evidence>
<dbReference type="Pfam" id="PF00009">
    <property type="entry name" value="GTP_EFTU"/>
    <property type="match status" value="1"/>
</dbReference>
<dbReference type="Pfam" id="PF03764">
    <property type="entry name" value="EFG_IV"/>
    <property type="match status" value="1"/>
</dbReference>
<feature type="domain" description="Tr-type G" evidence="6">
    <location>
        <begin position="7"/>
        <end position="279"/>
    </location>
</feature>
<dbReference type="Gene3D" id="3.30.70.870">
    <property type="entry name" value="Elongation Factor G (Translational Gtpase), domain 3"/>
    <property type="match status" value="1"/>
</dbReference>
<proteinExistence type="inferred from homology"/>
<dbReference type="InterPro" id="IPR014721">
    <property type="entry name" value="Ribsml_uS5_D2-typ_fold_subgr"/>
</dbReference>
<dbReference type="Pfam" id="PF00679">
    <property type="entry name" value="EFG_C"/>
    <property type="match status" value="1"/>
</dbReference>
<dbReference type="InterPro" id="IPR005517">
    <property type="entry name" value="Transl_elong_EFG/EF2_IV"/>
</dbReference>
<evidence type="ECO:0000256" key="1">
    <source>
        <dbReference type="ARBA" id="ARBA00005870"/>
    </source>
</evidence>
<protein>
    <recommendedName>
        <fullName evidence="2 5">Elongation factor G</fullName>
    </recommendedName>
</protein>
<dbReference type="NCBIfam" id="NF009379">
    <property type="entry name" value="PRK12740.1-3"/>
    <property type="match status" value="1"/>
</dbReference>
<dbReference type="Gene3D" id="3.30.230.10">
    <property type="match status" value="1"/>
</dbReference>
<dbReference type="InterPro" id="IPR009000">
    <property type="entry name" value="Transl_B-barrel_sf"/>
</dbReference>
<name>A0ABY8C5J7_9FIRM</name>
<keyword evidence="7" id="KW-0251">Elongation factor</keyword>
<accession>A0ABY8C5J7</accession>
<dbReference type="InterPro" id="IPR009022">
    <property type="entry name" value="EFG_III"/>
</dbReference>
<dbReference type="Gene3D" id="3.30.70.240">
    <property type="match status" value="1"/>
</dbReference>
<dbReference type="RefSeq" id="WP_315569777.1">
    <property type="nucleotide sequence ID" value="NZ_CP118866.1"/>
</dbReference>
<keyword evidence="7" id="KW-0648">Protein biosynthesis</keyword>
<evidence type="ECO:0000259" key="6">
    <source>
        <dbReference type="PROSITE" id="PS51722"/>
    </source>
</evidence>
<dbReference type="PROSITE" id="PS51722">
    <property type="entry name" value="G_TR_2"/>
    <property type="match status" value="1"/>
</dbReference>
<dbReference type="SMART" id="SM00889">
    <property type="entry name" value="EFG_IV"/>
    <property type="match status" value="1"/>
</dbReference>
<dbReference type="Pfam" id="PF14492">
    <property type="entry name" value="EFG_III"/>
    <property type="match status" value="1"/>
</dbReference>
<dbReference type="NCBIfam" id="TIGR00484">
    <property type="entry name" value="EF-G"/>
    <property type="match status" value="1"/>
</dbReference>
<keyword evidence="3" id="KW-0547">Nucleotide-binding</keyword>
<dbReference type="InterPro" id="IPR041095">
    <property type="entry name" value="EFG_II"/>
</dbReference>
<evidence type="ECO:0000256" key="5">
    <source>
        <dbReference type="NCBIfam" id="TIGR00484"/>
    </source>
</evidence>
<dbReference type="Pfam" id="PF22042">
    <property type="entry name" value="EF-G_D2"/>
    <property type="match status" value="1"/>
</dbReference>
<dbReference type="Proteomes" id="UP001220478">
    <property type="component" value="Chromosome"/>
</dbReference>
<dbReference type="InterPro" id="IPR047872">
    <property type="entry name" value="EFG_IV"/>
</dbReference>
<dbReference type="GO" id="GO:0003746">
    <property type="term" value="F:translation elongation factor activity"/>
    <property type="evidence" value="ECO:0007669"/>
    <property type="project" value="UniProtKB-KW"/>
</dbReference>
<dbReference type="SUPFAM" id="SSF52540">
    <property type="entry name" value="P-loop containing nucleoside triphosphate hydrolases"/>
    <property type="match status" value="1"/>
</dbReference>
<dbReference type="PANTHER" id="PTHR43261">
    <property type="entry name" value="TRANSLATION ELONGATION FACTOR G-RELATED"/>
    <property type="match status" value="1"/>
</dbReference>
<dbReference type="CDD" id="cd04170">
    <property type="entry name" value="EF-G_bact"/>
    <property type="match status" value="1"/>
</dbReference>
<dbReference type="InterPro" id="IPR020568">
    <property type="entry name" value="Ribosomal_Su5_D2-typ_SF"/>
</dbReference>
<reference evidence="7 8" key="1">
    <citation type="submission" date="2023-02" db="EMBL/GenBank/DDBJ databases">
        <title>Novel Oscillospiraceae bacterial genomes.</title>
        <authorList>
            <person name="Srinivasan S."/>
            <person name="Austin M.N."/>
            <person name="Fiedler T.L."/>
            <person name="Strenk S.M."/>
            <person name="Agnew K.J."/>
            <person name="Nagana Gowda G.A."/>
            <person name="Raftery D."/>
            <person name="Beamer M.A."/>
            <person name="Achilles S.L."/>
            <person name="Wiesenfeld H.C."/>
            <person name="Fredricks D.N."/>
            <person name="Hillier S.L."/>
        </authorList>
    </citation>
    <scope>NUCLEOTIDE SEQUENCE [LARGE SCALE GENOMIC DNA]</scope>
    <source>
        <strain evidence="7 8">CHIC02 1186E3-8</strain>
    </source>
</reference>
<dbReference type="InterPro" id="IPR000640">
    <property type="entry name" value="EFG_V-like"/>
</dbReference>
<comment type="similarity">
    <text evidence="1">Belongs to the TRAFAC class translation factor GTPase superfamily. Classic translation factor GTPase family. EF-G/EF-2 subfamily.</text>
</comment>
<gene>
    <name evidence="7" type="primary">fusA</name>
    <name evidence="7" type="ORF">PYS61_01980</name>
</gene>
<dbReference type="SUPFAM" id="SSF50447">
    <property type="entry name" value="Translation proteins"/>
    <property type="match status" value="1"/>
</dbReference>
<evidence type="ECO:0000256" key="3">
    <source>
        <dbReference type="ARBA" id="ARBA00022741"/>
    </source>
</evidence>
<evidence type="ECO:0000256" key="2">
    <source>
        <dbReference type="ARBA" id="ARBA00017872"/>
    </source>
</evidence>
<keyword evidence="4" id="KW-0342">GTP-binding</keyword>
<organism evidence="7 8">
    <name type="scientific">Amygdalobacter indicium</name>
    <dbReference type="NCBI Taxonomy" id="3029272"/>
    <lineage>
        <taxon>Bacteria</taxon>
        <taxon>Bacillati</taxon>
        <taxon>Bacillota</taxon>
        <taxon>Clostridia</taxon>
        <taxon>Eubacteriales</taxon>
        <taxon>Oscillospiraceae</taxon>
        <taxon>Amygdalobacter</taxon>
    </lineage>
</organism>
<dbReference type="Gene3D" id="2.40.30.10">
    <property type="entry name" value="Translation factors"/>
    <property type="match status" value="1"/>
</dbReference>
<dbReference type="SUPFAM" id="SSF54980">
    <property type="entry name" value="EF-G C-terminal domain-like"/>
    <property type="match status" value="2"/>
</dbReference>
<dbReference type="InterPro" id="IPR035647">
    <property type="entry name" value="EFG_III/V"/>
</dbReference>
<dbReference type="InterPro" id="IPR004540">
    <property type="entry name" value="Transl_elong_EFG/EF2"/>
</dbReference>
<dbReference type="PANTHER" id="PTHR43261:SF6">
    <property type="entry name" value="ELONGATION FACTOR G-LIKE PROTEIN"/>
    <property type="match status" value="1"/>
</dbReference>
<dbReference type="CDD" id="cd04088">
    <property type="entry name" value="EFG_mtEFG_II"/>
    <property type="match status" value="1"/>
</dbReference>
<dbReference type="CDD" id="cd01434">
    <property type="entry name" value="EFG_mtEFG1_IV"/>
    <property type="match status" value="1"/>
</dbReference>
<dbReference type="EMBL" id="CP118868">
    <property type="protein sequence ID" value="WEG35963.1"/>
    <property type="molecule type" value="Genomic_DNA"/>
</dbReference>
<dbReference type="SUPFAM" id="SSF54211">
    <property type="entry name" value="Ribosomal protein S5 domain 2-like"/>
    <property type="match status" value="1"/>
</dbReference>
<dbReference type="InterPro" id="IPR035649">
    <property type="entry name" value="EFG_V"/>
</dbReference>
<dbReference type="CDD" id="cd03713">
    <property type="entry name" value="EFG_mtEFG_C"/>
    <property type="match status" value="1"/>
</dbReference>
<dbReference type="InterPro" id="IPR000795">
    <property type="entry name" value="T_Tr_GTP-bd_dom"/>
</dbReference>
<sequence length="691" mass="76617">MQKYTADRVRNISLLGHSGSGKTSFIEAVLFDCGNIDRMGKSNDGTLTMDFDAEEIRRHITINTSVASCEWRNAVISFIDTPGDFDFMGEVQQALRVSGASLILVNAKSSIEVGVEKSVRYLQRPGIPYGFLINAMDDENADFSRCLLDLKNRYGRNVVPFVLPIKENGKFVGLVNVITLKAYRFAEKATVKECEIPAEYRDLADQYHSELVEQAAESSDELMEKFFSGEEFSADEFTEGLKERILHRHLLPVMACAATTNSGVSTVLDLLLDYFPAATHKVVQALTPDGTNVELTSDPKGPLAALVFKTIADPFVGKISLFRVYSGSLKNGTTVYNANRNKEERITNLSFIVGKKQYETKEVTAGDIGALTKLTDTQTGDTLSEKAHPLSLPSIVLPSPCFSMAIYPVKQGEEEKIAQGLAKLKEEDPTFTYYTNKETKQMIISGLGEMQLDVLVSKLKNKYKVQAELQEPKVPYRETIRKKVKAQGKHKKQSGGHGQYGDVWVEFEPNPEQEDMVFEEKVFGGAVPKNYFPAVEKGLREACKSGVLAGYPVVNLKATLVDGSYHEVDSSEMAFKIAASLAYKAGLEKASPVLMEPYSAVEIHVPESNMGDIMGDINKRRGRILGIEHKADFSVISTEVPTSEMARYATDLRSMTQGRGWYTISFLRYEQMPKEYADKVIAAKAAEKAKD</sequence>